<evidence type="ECO:0000313" key="3">
    <source>
        <dbReference type="Proteomes" id="UP000245711"/>
    </source>
</evidence>
<dbReference type="InterPro" id="IPR036513">
    <property type="entry name" value="STAS_dom_sf"/>
</dbReference>
<name>A0A2S2BVV2_9NOCA</name>
<dbReference type="Pfam" id="PF01740">
    <property type="entry name" value="STAS"/>
    <property type="match status" value="1"/>
</dbReference>
<dbReference type="Proteomes" id="UP000245711">
    <property type="component" value="Chromosome"/>
</dbReference>
<keyword evidence="3" id="KW-1185">Reference proteome</keyword>
<accession>A0A2S2BVV2</accession>
<protein>
    <submittedName>
        <fullName evidence="2">Sulfate transporter</fullName>
    </submittedName>
</protein>
<dbReference type="KEGG" id="roz:CBI38_15140"/>
<organism evidence="2 3">
    <name type="scientific">Rhodococcus oxybenzonivorans</name>
    <dbReference type="NCBI Taxonomy" id="1990687"/>
    <lineage>
        <taxon>Bacteria</taxon>
        <taxon>Bacillati</taxon>
        <taxon>Actinomycetota</taxon>
        <taxon>Actinomycetes</taxon>
        <taxon>Mycobacteriales</taxon>
        <taxon>Nocardiaceae</taxon>
        <taxon>Rhodococcus</taxon>
    </lineage>
</organism>
<dbReference type="AlphaFoldDB" id="A0A2S2BVV2"/>
<sequence length="151" mass="16127">MKSVLSAHSGHHDSAENTMLFSWAAEPEHGKLTVECTPGAGGVLVVRISGDIDVTTVPLFGIHLDEAINERLPFVLDLTHVQFFCASALSVLEIISGRARRLGLPWAVTGNTAVRRPLTAMKLETVVPYSTSLDDACRLVAEGLPTHGISA</sequence>
<dbReference type="RefSeq" id="WP_109330034.1">
    <property type="nucleotide sequence ID" value="NZ_CP021354.1"/>
</dbReference>
<evidence type="ECO:0000313" key="2">
    <source>
        <dbReference type="EMBL" id="AWK72699.1"/>
    </source>
</evidence>
<feature type="domain" description="STAS" evidence="1">
    <location>
        <begin position="42"/>
        <end position="103"/>
    </location>
</feature>
<reference evidence="2 3" key="1">
    <citation type="submission" date="2017-05" db="EMBL/GenBank/DDBJ databases">
        <title>Isolation of Rhodococcus sp. S2-17 biodegrading of BP-3.</title>
        <authorList>
            <person name="Lee Y."/>
            <person name="Kim K.H."/>
            <person name="Chun B.H."/>
            <person name="Jung H.S."/>
            <person name="Jeon C.O."/>
        </authorList>
    </citation>
    <scope>NUCLEOTIDE SEQUENCE [LARGE SCALE GENOMIC DNA]</scope>
    <source>
        <strain evidence="2 3">S2-17</strain>
    </source>
</reference>
<proteinExistence type="predicted"/>
<dbReference type="CDD" id="cd07043">
    <property type="entry name" value="STAS_anti-anti-sigma_factors"/>
    <property type="match status" value="1"/>
</dbReference>
<evidence type="ECO:0000259" key="1">
    <source>
        <dbReference type="PROSITE" id="PS50801"/>
    </source>
</evidence>
<dbReference type="SUPFAM" id="SSF52091">
    <property type="entry name" value="SpoIIaa-like"/>
    <property type="match status" value="1"/>
</dbReference>
<gene>
    <name evidence="2" type="ORF">CBI38_15140</name>
</gene>
<dbReference type="OrthoDB" id="4461023at2"/>
<dbReference type="PROSITE" id="PS50801">
    <property type="entry name" value="STAS"/>
    <property type="match status" value="1"/>
</dbReference>
<dbReference type="InterPro" id="IPR002645">
    <property type="entry name" value="STAS_dom"/>
</dbReference>
<dbReference type="Gene3D" id="3.30.750.24">
    <property type="entry name" value="STAS domain"/>
    <property type="match status" value="1"/>
</dbReference>
<dbReference type="EMBL" id="CP021354">
    <property type="protein sequence ID" value="AWK72699.1"/>
    <property type="molecule type" value="Genomic_DNA"/>
</dbReference>